<evidence type="ECO:0000256" key="7">
    <source>
        <dbReference type="SAM" id="Phobius"/>
    </source>
</evidence>
<feature type="transmembrane region" description="Helical" evidence="7">
    <location>
        <begin position="157"/>
        <end position="176"/>
    </location>
</feature>
<dbReference type="RefSeq" id="WP_073185542.1">
    <property type="nucleotide sequence ID" value="NZ_FQXI01000018.1"/>
</dbReference>
<evidence type="ECO:0000256" key="1">
    <source>
        <dbReference type="ARBA" id="ARBA00004651"/>
    </source>
</evidence>
<dbReference type="AlphaFoldDB" id="A0A1M5ULY4"/>
<feature type="transmembrane region" description="Helical" evidence="7">
    <location>
        <begin position="265"/>
        <end position="283"/>
    </location>
</feature>
<dbReference type="PIRSF" id="PIRSF006603">
    <property type="entry name" value="DinF"/>
    <property type="match status" value="1"/>
</dbReference>
<dbReference type="InterPro" id="IPR051327">
    <property type="entry name" value="MATE_MepA_subfamily"/>
</dbReference>
<name>A0A1M5ULY4_9FIRM</name>
<dbReference type="GO" id="GO:0015297">
    <property type="term" value="F:antiporter activity"/>
    <property type="evidence" value="ECO:0007669"/>
    <property type="project" value="InterPro"/>
</dbReference>
<feature type="transmembrane region" description="Helical" evidence="7">
    <location>
        <begin position="346"/>
        <end position="366"/>
    </location>
</feature>
<feature type="transmembrane region" description="Helical" evidence="7">
    <location>
        <begin position="188"/>
        <end position="208"/>
    </location>
</feature>
<evidence type="ECO:0000256" key="2">
    <source>
        <dbReference type="ARBA" id="ARBA00022448"/>
    </source>
</evidence>
<dbReference type="GO" id="GO:0042910">
    <property type="term" value="F:xenobiotic transmembrane transporter activity"/>
    <property type="evidence" value="ECO:0007669"/>
    <property type="project" value="InterPro"/>
</dbReference>
<dbReference type="OrthoDB" id="9808954at2"/>
<feature type="transmembrane region" description="Helical" evidence="7">
    <location>
        <begin position="378"/>
        <end position="400"/>
    </location>
</feature>
<feature type="transmembrane region" description="Helical" evidence="7">
    <location>
        <begin position="304"/>
        <end position="326"/>
    </location>
</feature>
<evidence type="ECO:0000313" key="9">
    <source>
        <dbReference type="Proteomes" id="UP000184032"/>
    </source>
</evidence>
<feature type="transmembrane region" description="Helical" evidence="7">
    <location>
        <begin position="228"/>
        <end position="253"/>
    </location>
</feature>
<feature type="transmembrane region" description="Helical" evidence="7">
    <location>
        <begin position="128"/>
        <end position="145"/>
    </location>
</feature>
<evidence type="ECO:0000256" key="6">
    <source>
        <dbReference type="ARBA" id="ARBA00023136"/>
    </source>
</evidence>
<dbReference type="InterPro" id="IPR002528">
    <property type="entry name" value="MATE_fam"/>
</dbReference>
<gene>
    <name evidence="8" type="ORF">SAMN02745245_01807</name>
</gene>
<sequence>MQITKKELGRYIGPGIIGLLFNSLYIVVDGIFVAKILGSDALAAVTVVVPVVEFLIALSLMISVGCGVYISINKGKGNIQLSRNYFNHGLLISVVLAIFITIFSLIFKNSIVSILGSTEKIHAEAVEYFVWFIAFVPFFVLNYALGTWVRNDGKPELAMAGQIIGAVLNIALDYIFMAPLQMGIKGAAIATGLGPVVGILILMPHFLLKQGDLYIEKITVKFKIIREIIIGGIPAFTMEFALGLTTFFCNLFLSRKLQENGLAAFGVIGYINLILLSVFLGTGQGTQPLISKYYGIGDNASVSSIYIFSVKTAIITGVLGYVLLFISKPILVSIFLSSSDIELFNMTLKAINIFFIALPIVGINVITSSLFASTQSYMSSILISLSRSAIFLVPALWAMSKFSNPMMIWLGVPIAEIAAFVLAVVLLRNRGAINLHRRKKVL</sequence>
<dbReference type="Proteomes" id="UP000184032">
    <property type="component" value="Unassembled WGS sequence"/>
</dbReference>
<comment type="subcellular location">
    <subcellularLocation>
        <location evidence="1">Cell membrane</location>
        <topology evidence="1">Multi-pass membrane protein</topology>
    </subcellularLocation>
</comment>
<feature type="transmembrane region" description="Helical" evidence="7">
    <location>
        <begin position="54"/>
        <end position="72"/>
    </location>
</feature>
<feature type="transmembrane region" description="Helical" evidence="7">
    <location>
        <begin position="406"/>
        <end position="427"/>
    </location>
</feature>
<dbReference type="PANTHER" id="PTHR43823">
    <property type="entry name" value="SPORULATION PROTEIN YKVU"/>
    <property type="match status" value="1"/>
</dbReference>
<dbReference type="PANTHER" id="PTHR43823:SF3">
    <property type="entry name" value="MULTIDRUG EXPORT PROTEIN MEPA"/>
    <property type="match status" value="1"/>
</dbReference>
<accession>A0A1M5ULY4</accession>
<keyword evidence="5 7" id="KW-1133">Transmembrane helix</keyword>
<feature type="transmembrane region" description="Helical" evidence="7">
    <location>
        <begin position="12"/>
        <end position="34"/>
    </location>
</feature>
<dbReference type="STRING" id="1120995.SAMN02745245_01807"/>
<dbReference type="GO" id="GO:0005886">
    <property type="term" value="C:plasma membrane"/>
    <property type="evidence" value="ECO:0007669"/>
    <property type="project" value="UniProtKB-SubCell"/>
</dbReference>
<keyword evidence="6 7" id="KW-0472">Membrane</keyword>
<evidence type="ECO:0000313" key="8">
    <source>
        <dbReference type="EMBL" id="SHH64009.1"/>
    </source>
</evidence>
<keyword evidence="9" id="KW-1185">Reference proteome</keyword>
<protein>
    <submittedName>
        <fullName evidence="8">Putative efflux protein, MATE family</fullName>
    </submittedName>
</protein>
<dbReference type="Pfam" id="PF01554">
    <property type="entry name" value="MatE"/>
    <property type="match status" value="2"/>
</dbReference>
<proteinExistence type="predicted"/>
<evidence type="ECO:0000256" key="5">
    <source>
        <dbReference type="ARBA" id="ARBA00022989"/>
    </source>
</evidence>
<keyword evidence="3" id="KW-1003">Cell membrane</keyword>
<reference evidence="8 9" key="1">
    <citation type="submission" date="2016-11" db="EMBL/GenBank/DDBJ databases">
        <authorList>
            <person name="Jaros S."/>
            <person name="Januszkiewicz K."/>
            <person name="Wedrychowicz H."/>
        </authorList>
    </citation>
    <scope>NUCLEOTIDE SEQUENCE [LARGE SCALE GENOMIC DNA]</scope>
    <source>
        <strain evidence="8 9">DSM 21120</strain>
    </source>
</reference>
<evidence type="ECO:0000256" key="3">
    <source>
        <dbReference type="ARBA" id="ARBA00022475"/>
    </source>
</evidence>
<dbReference type="InterPro" id="IPR048279">
    <property type="entry name" value="MdtK-like"/>
</dbReference>
<feature type="transmembrane region" description="Helical" evidence="7">
    <location>
        <begin position="84"/>
        <end position="108"/>
    </location>
</feature>
<dbReference type="EMBL" id="FQXI01000018">
    <property type="protein sequence ID" value="SHH64009.1"/>
    <property type="molecule type" value="Genomic_DNA"/>
</dbReference>
<evidence type="ECO:0000256" key="4">
    <source>
        <dbReference type="ARBA" id="ARBA00022692"/>
    </source>
</evidence>
<keyword evidence="4 7" id="KW-0812">Transmembrane</keyword>
<organism evidence="8 9">
    <name type="scientific">Anaerosphaera aminiphila DSM 21120</name>
    <dbReference type="NCBI Taxonomy" id="1120995"/>
    <lineage>
        <taxon>Bacteria</taxon>
        <taxon>Bacillati</taxon>
        <taxon>Bacillota</taxon>
        <taxon>Tissierellia</taxon>
        <taxon>Tissierellales</taxon>
        <taxon>Peptoniphilaceae</taxon>
        <taxon>Anaerosphaera</taxon>
    </lineage>
</organism>
<keyword evidence="2" id="KW-0813">Transport</keyword>